<dbReference type="AlphaFoldDB" id="A0A2S8FBZ7"/>
<dbReference type="Proteomes" id="UP000238322">
    <property type="component" value="Unassembled WGS sequence"/>
</dbReference>
<evidence type="ECO:0000313" key="2">
    <source>
        <dbReference type="EMBL" id="PQO29688.1"/>
    </source>
</evidence>
<sequence length="204" mass="21927">MTCFLLLVICQQALAQASAGSEQPSTKSSLPNDAPNFDAIRSELEQVRQDLGAEYSLESKELGISFDRNESPQGGSVEQPGLSNVDQQLLAISKQIQIQARQLEQLAADAETRTDYQLADRLRELAEQQWKSARAIRSPLSTSPLSLNGCGNVDCQSNCVPLLHSLSEPIPPGVNGPGPGVVFPFFSYPSPPAQTAPASHTPEN</sequence>
<protein>
    <submittedName>
        <fullName evidence="2">Uncharacterized protein</fullName>
    </submittedName>
</protein>
<reference evidence="2 3" key="1">
    <citation type="submission" date="2018-02" db="EMBL/GenBank/DDBJ databases">
        <title>Comparative genomes isolates from brazilian mangrove.</title>
        <authorList>
            <person name="Araujo J.E."/>
            <person name="Taketani R.G."/>
            <person name="Silva M.C.P."/>
            <person name="Loureco M.V."/>
            <person name="Andreote F.D."/>
        </authorList>
    </citation>
    <scope>NUCLEOTIDE SEQUENCE [LARGE SCALE GENOMIC DNA]</scope>
    <source>
        <strain evidence="2 3">Hex-1 MGV</strain>
    </source>
</reference>
<name>A0A2S8FBZ7_9BACT</name>
<organism evidence="2 3">
    <name type="scientific">Blastopirellula marina</name>
    <dbReference type="NCBI Taxonomy" id="124"/>
    <lineage>
        <taxon>Bacteria</taxon>
        <taxon>Pseudomonadati</taxon>
        <taxon>Planctomycetota</taxon>
        <taxon>Planctomycetia</taxon>
        <taxon>Pirellulales</taxon>
        <taxon>Pirellulaceae</taxon>
        <taxon>Blastopirellula</taxon>
    </lineage>
</organism>
<accession>A0A2S8FBZ7</accession>
<proteinExistence type="predicted"/>
<evidence type="ECO:0000313" key="3">
    <source>
        <dbReference type="Proteomes" id="UP000238322"/>
    </source>
</evidence>
<dbReference type="EMBL" id="PUHY01000015">
    <property type="protein sequence ID" value="PQO29688.1"/>
    <property type="molecule type" value="Genomic_DNA"/>
</dbReference>
<feature type="chain" id="PRO_5015510653" evidence="1">
    <location>
        <begin position="16"/>
        <end position="204"/>
    </location>
</feature>
<keyword evidence="1" id="KW-0732">Signal</keyword>
<gene>
    <name evidence="2" type="ORF">C5Y83_26935</name>
</gene>
<comment type="caution">
    <text evidence="2">The sequence shown here is derived from an EMBL/GenBank/DDBJ whole genome shotgun (WGS) entry which is preliminary data.</text>
</comment>
<evidence type="ECO:0000256" key="1">
    <source>
        <dbReference type="SAM" id="SignalP"/>
    </source>
</evidence>
<feature type="signal peptide" evidence="1">
    <location>
        <begin position="1"/>
        <end position="15"/>
    </location>
</feature>